<comment type="caution">
    <text evidence="2">The sequence shown here is derived from an EMBL/GenBank/DDBJ whole genome shotgun (WGS) entry which is preliminary data.</text>
</comment>
<proteinExistence type="inferred from homology"/>
<dbReference type="InterPro" id="IPR036045">
    <property type="entry name" value="Sec1-like_sf"/>
</dbReference>
<dbReference type="Gene3D" id="3.90.830.10">
    <property type="entry name" value="Syntaxin Binding Protein 1, Chain A, domain 2"/>
    <property type="match status" value="1"/>
</dbReference>
<dbReference type="InterPro" id="IPR027482">
    <property type="entry name" value="Sec1-like_dom2"/>
</dbReference>
<sequence length="674" mass="74737">MSDDALLPKEVSLRDLQVAAVLKMLFLNEAEVGDADLADTFNDREVYWKVLVLDARSTDVVSSVLRVNDLLKAGVTVHTLIGATRAPLPDVPAVYFVEPSLANIDAIVADIEADKYAAFYVNFTSSLDRSLLEHFAERVSTTGKAERVKQVFDQYLDFVVTEPELFSLELPRAYAALNAPGADEEAIAQLCDTIARGLYNVIITSGAIPVIRAPRNGPAELVAQRLGQLLRDYVINTKNSSHAVLPAQDTLERSVLILLDRQIDFACMFCHSWIYQCMVFDIFKLSKNTITIPETKPTPKIQEEAESAAPAPAVTEKRYDLDPQDFFWAQNSHLPFPEAAENVEGELTRYKEDAQDITRRTGVQDIADLAAAAGASEAEDTAQIQEVVQRLPELTKRKAVIDTHVNIFSALLAQLEDKKLDTFFEIEQDPNANTAKLQQSFRDILNDGKTNNLQDKLRSFIVLYLTSTQGLPRDFVSEAEKYFQDHDYDTTVLQYIYKLREFMQLSSKTLQNKSLEDGSSNNKSAGGAAAGANALSSLYSLTEGRLPGTVGNLISGIKNLLPEKKTIPITNVVEALMDPQNSSEKNLETTDQYICIDPRITRGSHTKKPRRQSYNRSIVFVVGGANYLEYQNLQEWAHSQLHNLKKVVYGGTSLVSPSEFLDEITGLAKAGSAN</sequence>
<dbReference type="InterPro" id="IPR043127">
    <property type="entry name" value="Sec-1-like_dom3a"/>
</dbReference>
<dbReference type="PANTHER" id="PTHR11679">
    <property type="entry name" value="VESICLE PROTEIN SORTING-ASSOCIATED"/>
    <property type="match status" value="1"/>
</dbReference>
<accession>A0AAV5S316</accession>
<name>A0AAV5S316_MAUHU</name>
<dbReference type="InterPro" id="IPR001619">
    <property type="entry name" value="Sec1-like"/>
</dbReference>
<protein>
    <submittedName>
        <fullName evidence="2">Syntaxin-binding protein</fullName>
    </submittedName>
</protein>
<evidence type="ECO:0000313" key="2">
    <source>
        <dbReference type="EMBL" id="GMM57672.1"/>
    </source>
</evidence>
<organism evidence="2 3">
    <name type="scientific">Maudiozyma humilis</name>
    <name type="common">Sour dough yeast</name>
    <name type="synonym">Kazachstania humilis</name>
    <dbReference type="NCBI Taxonomy" id="51915"/>
    <lineage>
        <taxon>Eukaryota</taxon>
        <taxon>Fungi</taxon>
        <taxon>Dikarya</taxon>
        <taxon>Ascomycota</taxon>
        <taxon>Saccharomycotina</taxon>
        <taxon>Saccharomycetes</taxon>
        <taxon>Saccharomycetales</taxon>
        <taxon>Saccharomycetaceae</taxon>
        <taxon>Maudiozyma</taxon>
    </lineage>
</organism>
<dbReference type="EMBL" id="BTGD01000013">
    <property type="protein sequence ID" value="GMM57672.1"/>
    <property type="molecule type" value="Genomic_DNA"/>
</dbReference>
<comment type="similarity">
    <text evidence="1">Belongs to the STXBP/unc-18/SEC1 family.</text>
</comment>
<dbReference type="InterPro" id="IPR043154">
    <property type="entry name" value="Sec-1-like_dom1"/>
</dbReference>
<gene>
    <name evidence="2" type="ORF">DAKH74_042880</name>
</gene>
<keyword evidence="3" id="KW-1185">Reference proteome</keyword>
<dbReference type="GO" id="GO:0016192">
    <property type="term" value="P:vesicle-mediated transport"/>
    <property type="evidence" value="ECO:0007669"/>
    <property type="project" value="InterPro"/>
</dbReference>
<dbReference type="SUPFAM" id="SSF56815">
    <property type="entry name" value="Sec1/munc18-like (SM) proteins"/>
    <property type="match status" value="1"/>
</dbReference>
<dbReference type="Proteomes" id="UP001377567">
    <property type="component" value="Unassembled WGS sequence"/>
</dbReference>
<evidence type="ECO:0000313" key="3">
    <source>
        <dbReference type="Proteomes" id="UP001377567"/>
    </source>
</evidence>
<dbReference type="AlphaFoldDB" id="A0AAV5S316"/>
<dbReference type="Pfam" id="PF00995">
    <property type="entry name" value="Sec1"/>
    <property type="match status" value="1"/>
</dbReference>
<dbReference type="Gene3D" id="3.40.50.2060">
    <property type="match status" value="1"/>
</dbReference>
<evidence type="ECO:0000256" key="1">
    <source>
        <dbReference type="ARBA" id="ARBA00009884"/>
    </source>
</evidence>
<dbReference type="PIRSF" id="PIRSF005715">
    <property type="entry name" value="VPS45_Sec1"/>
    <property type="match status" value="1"/>
</dbReference>
<reference evidence="2 3" key="1">
    <citation type="journal article" date="2023" name="Elife">
        <title>Identification of key yeast species and microbe-microbe interactions impacting larval growth of Drosophila in the wild.</title>
        <authorList>
            <person name="Mure A."/>
            <person name="Sugiura Y."/>
            <person name="Maeda R."/>
            <person name="Honda K."/>
            <person name="Sakurai N."/>
            <person name="Takahashi Y."/>
            <person name="Watada M."/>
            <person name="Katoh T."/>
            <person name="Gotoh A."/>
            <person name="Gotoh Y."/>
            <person name="Taniguchi I."/>
            <person name="Nakamura K."/>
            <person name="Hayashi T."/>
            <person name="Katayama T."/>
            <person name="Uemura T."/>
            <person name="Hattori Y."/>
        </authorList>
    </citation>
    <scope>NUCLEOTIDE SEQUENCE [LARGE SCALE GENOMIC DNA]</scope>
    <source>
        <strain evidence="2 3">KH-74</strain>
    </source>
</reference>
<dbReference type="Gene3D" id="1.25.40.60">
    <property type="match status" value="1"/>
</dbReference>
<dbReference type="Gene3D" id="3.40.50.1910">
    <property type="match status" value="1"/>
</dbReference>